<feature type="region of interest" description="Disordered" evidence="1">
    <location>
        <begin position="109"/>
        <end position="131"/>
    </location>
</feature>
<organism evidence="2 3">
    <name type="scientific">Dillenia turbinata</name>
    <dbReference type="NCBI Taxonomy" id="194707"/>
    <lineage>
        <taxon>Eukaryota</taxon>
        <taxon>Viridiplantae</taxon>
        <taxon>Streptophyta</taxon>
        <taxon>Embryophyta</taxon>
        <taxon>Tracheophyta</taxon>
        <taxon>Spermatophyta</taxon>
        <taxon>Magnoliopsida</taxon>
        <taxon>eudicotyledons</taxon>
        <taxon>Gunneridae</taxon>
        <taxon>Pentapetalae</taxon>
        <taxon>Dilleniales</taxon>
        <taxon>Dilleniaceae</taxon>
        <taxon>Dillenia</taxon>
    </lineage>
</organism>
<accession>A0AAN8UNJ4</accession>
<dbReference type="EMBL" id="JBAMMX010000022">
    <property type="protein sequence ID" value="KAK6918800.1"/>
    <property type="molecule type" value="Genomic_DNA"/>
</dbReference>
<dbReference type="Proteomes" id="UP001370490">
    <property type="component" value="Unassembled WGS sequence"/>
</dbReference>
<dbReference type="PANTHER" id="PTHR31903:SF6">
    <property type="entry name" value="F12F1.11-RELATED"/>
    <property type="match status" value="1"/>
</dbReference>
<evidence type="ECO:0000313" key="2">
    <source>
        <dbReference type="EMBL" id="KAK6918800.1"/>
    </source>
</evidence>
<dbReference type="PANTHER" id="PTHR31903">
    <property type="entry name" value="F12F1.11-RELATED"/>
    <property type="match status" value="1"/>
</dbReference>
<evidence type="ECO:0000313" key="3">
    <source>
        <dbReference type="Proteomes" id="UP001370490"/>
    </source>
</evidence>
<dbReference type="AlphaFoldDB" id="A0AAN8UNJ4"/>
<protein>
    <submittedName>
        <fullName evidence="2">Uncharacterized protein</fullName>
    </submittedName>
</protein>
<sequence length="342" mass="38893">MRRGKVHPTPQANSDFLSILPATILTLTVTLSPEDKEVLSYLLSLSSSSSSSFAGQKKKASSVSEHPPQFHCNCFSCYTSYWARWDSSPNRQRIHEIIDAYEDRLEKKKMQNVKNKKEKKNKKKKRELKCSKVGDDEKSGFEESVKELSTLEWKLELLQPGEREIKTRKYNKSGSRGKTSKAVETRKRNPQGRIQATTTPAHNCLKYEPRLTRQPTIETITTKDPNHKLGRSQWFNTLLTLALAHFSGICYFEESWRQLHKPLGINHGTDKHDRFPPGQSRRAGHLLQALSNVTCRLNNGSVLARKLARPHSTQSQALPQHPLLGTAIHHLPLHTLDIPSHS</sequence>
<comment type="caution">
    <text evidence="2">The sequence shown here is derived from an EMBL/GenBank/DDBJ whole genome shotgun (WGS) entry which is preliminary data.</text>
</comment>
<name>A0AAN8UNJ4_9MAGN</name>
<gene>
    <name evidence="2" type="ORF">RJ641_017222</name>
</gene>
<keyword evidence="3" id="KW-1185">Reference proteome</keyword>
<evidence type="ECO:0000256" key="1">
    <source>
        <dbReference type="SAM" id="MobiDB-lite"/>
    </source>
</evidence>
<feature type="compositionally biased region" description="Basic residues" evidence="1">
    <location>
        <begin position="110"/>
        <end position="127"/>
    </location>
</feature>
<feature type="region of interest" description="Disordered" evidence="1">
    <location>
        <begin position="169"/>
        <end position="193"/>
    </location>
</feature>
<reference evidence="2 3" key="1">
    <citation type="submission" date="2023-12" db="EMBL/GenBank/DDBJ databases">
        <title>A high-quality genome assembly for Dillenia turbinata (Dilleniales).</title>
        <authorList>
            <person name="Chanderbali A."/>
        </authorList>
    </citation>
    <scope>NUCLEOTIDE SEQUENCE [LARGE SCALE GENOMIC DNA]</scope>
    <source>
        <strain evidence="2">LSX21</strain>
        <tissue evidence="2">Leaf</tissue>
    </source>
</reference>
<proteinExistence type="predicted"/>